<name>A0A316HW24_9PSEU</name>
<sequence length="107" mass="11454">MHSATFRGYAELDKDVTAVVKTEAQVVDAQESQTFTTAFAGPPSESYEASGVVDQPVFSAIPGDSVVLTLHTQVRVDNSKNRKGSGMLTTGFTTHKVTAAYGLKWQS</sequence>
<proteinExistence type="predicted"/>
<dbReference type="Proteomes" id="UP000246005">
    <property type="component" value="Unassembled WGS sequence"/>
</dbReference>
<dbReference type="AlphaFoldDB" id="A0A316HW24"/>
<organism evidence="1 2">
    <name type="scientific">Lentzea atacamensis</name>
    <dbReference type="NCBI Taxonomy" id="531938"/>
    <lineage>
        <taxon>Bacteria</taxon>
        <taxon>Bacillati</taxon>
        <taxon>Actinomycetota</taxon>
        <taxon>Actinomycetes</taxon>
        <taxon>Pseudonocardiales</taxon>
        <taxon>Pseudonocardiaceae</taxon>
        <taxon>Lentzea</taxon>
    </lineage>
</organism>
<comment type="caution">
    <text evidence="1">The sequence shown here is derived from an EMBL/GenBank/DDBJ whole genome shotgun (WGS) entry which is preliminary data.</text>
</comment>
<accession>A0A316HW24</accession>
<reference evidence="1 2" key="1">
    <citation type="submission" date="2018-05" db="EMBL/GenBank/DDBJ databases">
        <title>Genomic Encyclopedia of Type Strains, Phase IV (KMG-IV): sequencing the most valuable type-strain genomes for metagenomic binning, comparative biology and taxonomic classification.</title>
        <authorList>
            <person name="Goeker M."/>
        </authorList>
    </citation>
    <scope>NUCLEOTIDE SEQUENCE [LARGE SCALE GENOMIC DNA]</scope>
    <source>
        <strain evidence="1 2">DSM 45480</strain>
    </source>
</reference>
<evidence type="ECO:0000313" key="2">
    <source>
        <dbReference type="Proteomes" id="UP000246005"/>
    </source>
</evidence>
<protein>
    <submittedName>
        <fullName evidence="1">Uncharacterized protein DUF4360</fullName>
    </submittedName>
</protein>
<dbReference type="InterPro" id="IPR025649">
    <property type="entry name" value="DUF4360"/>
</dbReference>
<dbReference type="EMBL" id="QGHB01000009">
    <property type="protein sequence ID" value="PWK84152.1"/>
    <property type="molecule type" value="Genomic_DNA"/>
</dbReference>
<evidence type="ECO:0000313" key="1">
    <source>
        <dbReference type="EMBL" id="PWK84152.1"/>
    </source>
</evidence>
<gene>
    <name evidence="1" type="ORF">C8D88_109237</name>
</gene>
<dbReference type="RefSeq" id="WP_109639197.1">
    <property type="nucleotide sequence ID" value="NZ_QGHB01000009.1"/>
</dbReference>
<dbReference type="Pfam" id="PF14273">
    <property type="entry name" value="DUF4360"/>
    <property type="match status" value="1"/>
</dbReference>